<comment type="caution">
    <text evidence="1">The sequence shown here is derived from an EMBL/GenBank/DDBJ whole genome shotgun (WGS) entry which is preliminary data.</text>
</comment>
<gene>
    <name evidence="1" type="ORF">POPTR_003G067266v4</name>
</gene>
<dbReference type="EMBL" id="CM009292">
    <property type="protein sequence ID" value="KAI9397668.1"/>
    <property type="molecule type" value="Genomic_DNA"/>
</dbReference>
<organism evidence="1 2">
    <name type="scientific">Populus trichocarpa</name>
    <name type="common">Western balsam poplar</name>
    <name type="synonym">Populus balsamifera subsp. trichocarpa</name>
    <dbReference type="NCBI Taxonomy" id="3694"/>
    <lineage>
        <taxon>Eukaryota</taxon>
        <taxon>Viridiplantae</taxon>
        <taxon>Streptophyta</taxon>
        <taxon>Embryophyta</taxon>
        <taxon>Tracheophyta</taxon>
        <taxon>Spermatophyta</taxon>
        <taxon>Magnoliopsida</taxon>
        <taxon>eudicotyledons</taxon>
        <taxon>Gunneridae</taxon>
        <taxon>Pentapetalae</taxon>
        <taxon>rosids</taxon>
        <taxon>fabids</taxon>
        <taxon>Malpighiales</taxon>
        <taxon>Salicaceae</taxon>
        <taxon>Saliceae</taxon>
        <taxon>Populus</taxon>
    </lineage>
</organism>
<keyword evidence="2" id="KW-1185">Reference proteome</keyword>
<evidence type="ECO:0000313" key="1">
    <source>
        <dbReference type="EMBL" id="KAI9397668.1"/>
    </source>
</evidence>
<accession>A0ACC0T8F0</accession>
<feature type="non-terminal residue" evidence="1">
    <location>
        <position position="237"/>
    </location>
</feature>
<name>A0ACC0T8F0_POPTR</name>
<dbReference type="Proteomes" id="UP000006729">
    <property type="component" value="Chromosome 3"/>
</dbReference>
<evidence type="ECO:0000313" key="2">
    <source>
        <dbReference type="Proteomes" id="UP000006729"/>
    </source>
</evidence>
<sequence length="237" mass="27010">MAERANLFFHNKVIDGTAIKRIISRFIDHFGMAYTSHILDQVKTLGFHQATATSISLGIDDLLTIPSKGWLVQDAEQQILILEKHHHYGNVHAIEKLRQSIEIWYATSEYLRQEMNLNFRMTEPFNPVHIIGLMSDPQGQMIDLPIQSNLREGLSLTEYIISCYGARKGVVDTAIRTSDAGYLTRRLVEVVKHIVVCRTDCGTTQRISVSSRNGMIPERIFIQTLIGRVLADNIYIW</sequence>
<proteinExistence type="predicted"/>
<protein>
    <submittedName>
        <fullName evidence="1">Uncharacterized protein</fullName>
    </submittedName>
</protein>
<reference evidence="1 2" key="1">
    <citation type="journal article" date="2006" name="Science">
        <title>The genome of black cottonwood, Populus trichocarpa (Torr. &amp; Gray).</title>
        <authorList>
            <person name="Tuskan G.A."/>
            <person name="Difazio S."/>
            <person name="Jansson S."/>
            <person name="Bohlmann J."/>
            <person name="Grigoriev I."/>
            <person name="Hellsten U."/>
            <person name="Putnam N."/>
            <person name="Ralph S."/>
            <person name="Rombauts S."/>
            <person name="Salamov A."/>
            <person name="Schein J."/>
            <person name="Sterck L."/>
            <person name="Aerts A."/>
            <person name="Bhalerao R.R."/>
            <person name="Bhalerao R.P."/>
            <person name="Blaudez D."/>
            <person name="Boerjan W."/>
            <person name="Brun A."/>
            <person name="Brunner A."/>
            <person name="Busov V."/>
            <person name="Campbell M."/>
            <person name="Carlson J."/>
            <person name="Chalot M."/>
            <person name="Chapman J."/>
            <person name="Chen G.L."/>
            <person name="Cooper D."/>
            <person name="Coutinho P.M."/>
            <person name="Couturier J."/>
            <person name="Covert S."/>
            <person name="Cronk Q."/>
            <person name="Cunningham R."/>
            <person name="Davis J."/>
            <person name="Degroeve S."/>
            <person name="Dejardin A."/>
            <person name="Depamphilis C."/>
            <person name="Detter J."/>
            <person name="Dirks B."/>
            <person name="Dubchak I."/>
            <person name="Duplessis S."/>
            <person name="Ehlting J."/>
            <person name="Ellis B."/>
            <person name="Gendler K."/>
            <person name="Goodstein D."/>
            <person name="Gribskov M."/>
            <person name="Grimwood J."/>
            <person name="Groover A."/>
            <person name="Gunter L."/>
            <person name="Hamberger B."/>
            <person name="Heinze B."/>
            <person name="Helariutta Y."/>
            <person name="Henrissat B."/>
            <person name="Holligan D."/>
            <person name="Holt R."/>
            <person name="Huang W."/>
            <person name="Islam-Faridi N."/>
            <person name="Jones S."/>
            <person name="Jones-Rhoades M."/>
            <person name="Jorgensen R."/>
            <person name="Joshi C."/>
            <person name="Kangasjarvi J."/>
            <person name="Karlsson J."/>
            <person name="Kelleher C."/>
            <person name="Kirkpatrick R."/>
            <person name="Kirst M."/>
            <person name="Kohler A."/>
            <person name="Kalluri U."/>
            <person name="Larimer F."/>
            <person name="Leebens-Mack J."/>
            <person name="Leple J.C."/>
            <person name="Locascio P."/>
            <person name="Lou Y."/>
            <person name="Lucas S."/>
            <person name="Martin F."/>
            <person name="Montanini B."/>
            <person name="Napoli C."/>
            <person name="Nelson D.R."/>
            <person name="Nelson C."/>
            <person name="Nieminen K."/>
            <person name="Nilsson O."/>
            <person name="Pereda V."/>
            <person name="Peter G."/>
            <person name="Philippe R."/>
            <person name="Pilate G."/>
            <person name="Poliakov A."/>
            <person name="Razumovskaya J."/>
            <person name="Richardson P."/>
            <person name="Rinaldi C."/>
            <person name="Ritland K."/>
            <person name="Rouze P."/>
            <person name="Ryaboy D."/>
            <person name="Schmutz J."/>
            <person name="Schrader J."/>
            <person name="Segerman B."/>
            <person name="Shin H."/>
            <person name="Siddiqui A."/>
            <person name="Sterky F."/>
            <person name="Terry A."/>
            <person name="Tsai C.J."/>
            <person name="Uberbacher E."/>
            <person name="Unneberg P."/>
            <person name="Vahala J."/>
            <person name="Wall K."/>
            <person name="Wessler S."/>
            <person name="Yang G."/>
            <person name="Yin T."/>
            <person name="Douglas C."/>
            <person name="Marra M."/>
            <person name="Sandberg G."/>
            <person name="Van de Peer Y."/>
            <person name="Rokhsar D."/>
        </authorList>
    </citation>
    <scope>NUCLEOTIDE SEQUENCE [LARGE SCALE GENOMIC DNA]</scope>
    <source>
        <strain evidence="2">cv. Nisqually</strain>
    </source>
</reference>